<evidence type="ECO:0000259" key="3">
    <source>
        <dbReference type="Pfam" id="PF01361"/>
    </source>
</evidence>
<keyword evidence="2" id="KW-0413">Isomerase</keyword>
<reference evidence="5" key="1">
    <citation type="journal article" date="2019" name="Int. J. Syst. Evol. Microbiol.">
        <title>The Global Catalogue of Microorganisms (GCM) 10K type strain sequencing project: providing services to taxonomists for standard genome sequencing and annotation.</title>
        <authorList>
            <consortium name="The Broad Institute Genomics Platform"/>
            <consortium name="The Broad Institute Genome Sequencing Center for Infectious Disease"/>
            <person name="Wu L."/>
            <person name="Ma J."/>
        </authorList>
    </citation>
    <scope>NUCLEOTIDE SEQUENCE [LARGE SCALE GENOMIC DNA]</scope>
    <source>
        <strain evidence="5">JCM 19134</strain>
    </source>
</reference>
<comment type="caution">
    <text evidence="4">The sequence shown here is derived from an EMBL/GenBank/DDBJ whole genome shotgun (WGS) entry which is preliminary data.</text>
</comment>
<keyword evidence="5" id="KW-1185">Reference proteome</keyword>
<sequence>MPLIEVTTFKNELSAEQSELLIERITQSVTETTSEKLREVTWVIIKEVNDSQWGVGGKALTLADVKSLIDG</sequence>
<protein>
    <recommendedName>
        <fullName evidence="3">4-oxalocrotonate tautomerase-like domain-containing protein</fullName>
    </recommendedName>
</protein>
<evidence type="ECO:0000256" key="1">
    <source>
        <dbReference type="ARBA" id="ARBA00006723"/>
    </source>
</evidence>
<dbReference type="RefSeq" id="WP_345419339.1">
    <property type="nucleotide sequence ID" value="NZ_AP031496.1"/>
</dbReference>
<dbReference type="EMBL" id="BAABLX010000009">
    <property type="protein sequence ID" value="GAA4937740.1"/>
    <property type="molecule type" value="Genomic_DNA"/>
</dbReference>
<dbReference type="InterPro" id="IPR004370">
    <property type="entry name" value="4-OT-like_dom"/>
</dbReference>
<feature type="domain" description="4-oxalocrotonate tautomerase-like" evidence="3">
    <location>
        <begin position="2"/>
        <end position="61"/>
    </location>
</feature>
<evidence type="ECO:0000313" key="5">
    <source>
        <dbReference type="Proteomes" id="UP001409585"/>
    </source>
</evidence>
<evidence type="ECO:0000313" key="4">
    <source>
        <dbReference type="EMBL" id="GAA4937740.1"/>
    </source>
</evidence>
<organism evidence="4 5">
    <name type="scientific">Halioxenophilus aromaticivorans</name>
    <dbReference type="NCBI Taxonomy" id="1306992"/>
    <lineage>
        <taxon>Bacteria</taxon>
        <taxon>Pseudomonadati</taxon>
        <taxon>Pseudomonadota</taxon>
        <taxon>Gammaproteobacteria</taxon>
        <taxon>Alteromonadales</taxon>
        <taxon>Alteromonadaceae</taxon>
        <taxon>Halioxenophilus</taxon>
    </lineage>
</organism>
<evidence type="ECO:0000256" key="2">
    <source>
        <dbReference type="ARBA" id="ARBA00023235"/>
    </source>
</evidence>
<dbReference type="SUPFAM" id="SSF55331">
    <property type="entry name" value="Tautomerase/MIF"/>
    <property type="match status" value="1"/>
</dbReference>
<dbReference type="Pfam" id="PF01361">
    <property type="entry name" value="Tautomerase"/>
    <property type="match status" value="1"/>
</dbReference>
<dbReference type="PANTHER" id="PTHR35530">
    <property type="entry name" value="TAUTOMERASE-RELATED"/>
    <property type="match status" value="1"/>
</dbReference>
<proteinExistence type="inferred from homology"/>
<accession>A0AAV3U0S9</accession>
<dbReference type="InterPro" id="IPR014347">
    <property type="entry name" value="Tautomerase/MIF_sf"/>
</dbReference>
<dbReference type="AlphaFoldDB" id="A0AAV3U0S9"/>
<dbReference type="GO" id="GO:0016853">
    <property type="term" value="F:isomerase activity"/>
    <property type="evidence" value="ECO:0007669"/>
    <property type="project" value="UniProtKB-KW"/>
</dbReference>
<name>A0AAV3U0S9_9ALTE</name>
<dbReference type="Gene3D" id="3.30.429.10">
    <property type="entry name" value="Macrophage Migration Inhibitory Factor"/>
    <property type="match status" value="1"/>
</dbReference>
<dbReference type="Proteomes" id="UP001409585">
    <property type="component" value="Unassembled WGS sequence"/>
</dbReference>
<comment type="similarity">
    <text evidence="1">Belongs to the 4-oxalocrotonate tautomerase family.</text>
</comment>
<gene>
    <name evidence="4" type="ORF">GCM10025791_14360</name>
</gene>
<dbReference type="PANTHER" id="PTHR35530:SF2">
    <property type="entry name" value="BSL4019 PROTEIN"/>
    <property type="match status" value="1"/>
</dbReference>